<feature type="non-terminal residue" evidence="2">
    <location>
        <position position="1"/>
    </location>
</feature>
<dbReference type="AlphaFoldDB" id="A0A6J4TRL4"/>
<evidence type="ECO:0000256" key="1">
    <source>
        <dbReference type="SAM" id="MobiDB-lite"/>
    </source>
</evidence>
<feature type="compositionally biased region" description="Basic residues" evidence="1">
    <location>
        <begin position="138"/>
        <end position="153"/>
    </location>
</feature>
<protein>
    <submittedName>
        <fullName evidence="2">Uncharacterized protein</fullName>
    </submittedName>
</protein>
<gene>
    <name evidence="2" type="ORF">AVDCRST_MAG05-4373</name>
</gene>
<feature type="non-terminal residue" evidence="2">
    <location>
        <position position="153"/>
    </location>
</feature>
<reference evidence="2" key="1">
    <citation type="submission" date="2020-02" db="EMBL/GenBank/DDBJ databases">
        <authorList>
            <person name="Meier V. D."/>
        </authorList>
    </citation>
    <scope>NUCLEOTIDE SEQUENCE</scope>
    <source>
        <strain evidence="2">AVDCRST_MAG05</strain>
    </source>
</reference>
<organism evidence="2">
    <name type="scientific">uncultured Rubrobacteraceae bacterium</name>
    <dbReference type="NCBI Taxonomy" id="349277"/>
    <lineage>
        <taxon>Bacteria</taxon>
        <taxon>Bacillati</taxon>
        <taxon>Actinomycetota</taxon>
        <taxon>Rubrobacteria</taxon>
        <taxon>Rubrobacterales</taxon>
        <taxon>Rubrobacteraceae</taxon>
        <taxon>environmental samples</taxon>
    </lineage>
</organism>
<name>A0A6J4TRL4_9ACTN</name>
<feature type="compositionally biased region" description="Basic and acidic residues" evidence="1">
    <location>
        <begin position="101"/>
        <end position="116"/>
    </location>
</feature>
<accession>A0A6J4TRL4</accession>
<sequence>AGDRFHPREHRRQGPGGVRPVLQGLFRHGGGSLAGLLGPGPLAAGRQPAAPPLQGRRSGARQVPLRPRRGRLRGGVQGGAGEGRPGGVRRLLHRQGAAGRRGADVHKRPGGEPRRDQRPRRLGARRGRDRGDPQDRRPARRRPVHATGRRGTM</sequence>
<dbReference type="EMBL" id="CADCVM010000474">
    <property type="protein sequence ID" value="CAA9530430.1"/>
    <property type="molecule type" value="Genomic_DNA"/>
</dbReference>
<feature type="region of interest" description="Disordered" evidence="1">
    <location>
        <begin position="1"/>
        <end position="153"/>
    </location>
</feature>
<feature type="compositionally biased region" description="Low complexity" evidence="1">
    <location>
        <begin position="34"/>
        <end position="65"/>
    </location>
</feature>
<feature type="compositionally biased region" description="Gly residues" evidence="1">
    <location>
        <begin position="73"/>
        <end position="86"/>
    </location>
</feature>
<feature type="compositionally biased region" description="Basic residues" evidence="1">
    <location>
        <begin position="117"/>
        <end position="128"/>
    </location>
</feature>
<proteinExistence type="predicted"/>
<evidence type="ECO:0000313" key="2">
    <source>
        <dbReference type="EMBL" id="CAA9530430.1"/>
    </source>
</evidence>